<protein>
    <recommendedName>
        <fullName evidence="4">DHHW protein</fullName>
    </recommendedName>
</protein>
<evidence type="ECO:0000313" key="3">
    <source>
        <dbReference type="Proteomes" id="UP000609849"/>
    </source>
</evidence>
<name>A0ABR7JMD7_9FIRM</name>
<dbReference type="Proteomes" id="UP000609849">
    <property type="component" value="Unassembled WGS sequence"/>
</dbReference>
<sequence length="373" mass="44260">MNKKNMLKYFTVIIFLGFIFIFPIINILTPDKTVSTLENKILTQMPSISLQKIKNGSFMRTFDEYTSDQFPFRKEFISIKNSFSYTLGIREFRNIYVTKNNRLLEKFIFNKKNLDKNISQVNILTKKLYKDFKIKSRVIVIPTSIAFYNNELPSYAISDNQETVLNYIDKNISSFYTPYNVLKKNKDKYIYFNTDHHWTQLGAMMAYNDLYKDENIKYNNISESLDNYKEVANDFLGSYYSKAILPTIKSDIIYAYENYNDFKMEVDFTQSFNTLYGEDKLKGKNKYQYFLHGDPAFAIVEGNPNIKKEVLIFKDSFAHNFIPFLTTNYSKIHIVDPRYYNINLEEYLNKNKNITESLFINNIQTLNNEIFYK</sequence>
<evidence type="ECO:0000313" key="2">
    <source>
        <dbReference type="EMBL" id="MBC5995873.1"/>
    </source>
</evidence>
<dbReference type="Pfam" id="PF14286">
    <property type="entry name" value="DHHW"/>
    <property type="match status" value="1"/>
</dbReference>
<evidence type="ECO:0008006" key="4">
    <source>
        <dbReference type="Google" id="ProtNLM"/>
    </source>
</evidence>
<accession>A0ABR7JMD7</accession>
<proteinExistence type="predicted"/>
<evidence type="ECO:0000256" key="1">
    <source>
        <dbReference type="SAM" id="Phobius"/>
    </source>
</evidence>
<reference evidence="2 3" key="1">
    <citation type="submission" date="2020-08" db="EMBL/GenBank/DDBJ databases">
        <authorList>
            <person name="Liu C."/>
            <person name="Sun Q."/>
        </authorList>
    </citation>
    <scope>NUCLEOTIDE SEQUENCE [LARGE SCALE GENOMIC DNA]</scope>
    <source>
        <strain evidence="2 3">NSJ-18</strain>
    </source>
</reference>
<keyword evidence="1" id="KW-1133">Transmembrane helix</keyword>
<dbReference type="RefSeq" id="WP_153923797.1">
    <property type="nucleotide sequence ID" value="NZ_JACRWE010000002.1"/>
</dbReference>
<keyword evidence="1" id="KW-0812">Transmembrane</keyword>
<dbReference type="EMBL" id="JACRWE010000002">
    <property type="protein sequence ID" value="MBC5995873.1"/>
    <property type="molecule type" value="Genomic_DNA"/>
</dbReference>
<keyword evidence="1" id="KW-0472">Membrane</keyword>
<comment type="caution">
    <text evidence="2">The sequence shown here is derived from an EMBL/GenBank/DDBJ whole genome shotgun (WGS) entry which is preliminary data.</text>
</comment>
<gene>
    <name evidence="2" type="ORF">H8923_03810</name>
</gene>
<keyword evidence="3" id="KW-1185">Reference proteome</keyword>
<dbReference type="InterPro" id="IPR025945">
    <property type="entry name" value="DHHW"/>
</dbReference>
<feature type="transmembrane region" description="Helical" evidence="1">
    <location>
        <begin position="7"/>
        <end position="28"/>
    </location>
</feature>
<organism evidence="2 3">
    <name type="scientific">Romboutsia faecis</name>
    <dbReference type="NCBI Taxonomy" id="2764597"/>
    <lineage>
        <taxon>Bacteria</taxon>
        <taxon>Bacillati</taxon>
        <taxon>Bacillota</taxon>
        <taxon>Clostridia</taxon>
        <taxon>Peptostreptococcales</taxon>
        <taxon>Peptostreptococcaceae</taxon>
        <taxon>Romboutsia</taxon>
    </lineage>
</organism>